<keyword evidence="1" id="KW-0472">Membrane</keyword>
<evidence type="ECO:0000313" key="4">
    <source>
        <dbReference type="EMBL" id="RXG94516.1"/>
    </source>
</evidence>
<dbReference type="RefSeq" id="WP_128932700.1">
    <property type="nucleotide sequence ID" value="NZ_CP022221.1"/>
</dbReference>
<dbReference type="PANTHER" id="PTHR12526:SF623">
    <property type="entry name" value="WABG"/>
    <property type="match status" value="1"/>
</dbReference>
<reference evidence="4 5" key="1">
    <citation type="submission" date="2018-11" db="EMBL/GenBank/DDBJ databases">
        <title>Bradyrhizobium sp. nov., isolated from effective nodules of peanut in China.</title>
        <authorList>
            <person name="Li Y."/>
        </authorList>
    </citation>
    <scope>NUCLEOTIDE SEQUENCE [LARGE SCALE GENOMIC DNA]</scope>
    <source>
        <strain evidence="4 5">CCBAU 51770</strain>
    </source>
</reference>
<protein>
    <submittedName>
        <fullName evidence="4">Glycosyltransferase</fullName>
    </submittedName>
</protein>
<evidence type="ECO:0000256" key="1">
    <source>
        <dbReference type="SAM" id="Phobius"/>
    </source>
</evidence>
<accession>A0A4Q0QL99</accession>
<dbReference type="Gene3D" id="3.40.50.2000">
    <property type="entry name" value="Glycogen Phosphorylase B"/>
    <property type="match status" value="2"/>
</dbReference>
<dbReference type="Pfam" id="PF00534">
    <property type="entry name" value="Glycos_transf_1"/>
    <property type="match status" value="1"/>
</dbReference>
<feature type="domain" description="Glycosyl transferase family 1" evidence="2">
    <location>
        <begin position="197"/>
        <end position="360"/>
    </location>
</feature>
<dbReference type="AlphaFoldDB" id="A0A4Q0QL99"/>
<dbReference type="PANTHER" id="PTHR12526">
    <property type="entry name" value="GLYCOSYLTRANSFERASE"/>
    <property type="match status" value="1"/>
</dbReference>
<dbReference type="InterPro" id="IPR001296">
    <property type="entry name" value="Glyco_trans_1"/>
</dbReference>
<dbReference type="Proteomes" id="UP000290174">
    <property type="component" value="Unassembled WGS sequence"/>
</dbReference>
<evidence type="ECO:0000313" key="5">
    <source>
        <dbReference type="Proteomes" id="UP000290174"/>
    </source>
</evidence>
<dbReference type="EMBL" id="RKMK01000018">
    <property type="protein sequence ID" value="RXG94516.1"/>
    <property type="molecule type" value="Genomic_DNA"/>
</dbReference>
<gene>
    <name evidence="4" type="ORF">EAS61_20330</name>
</gene>
<feature type="domain" description="Glycosyltransferase subfamily 4-like N-terminal" evidence="3">
    <location>
        <begin position="15"/>
        <end position="183"/>
    </location>
</feature>
<dbReference type="InterPro" id="IPR028098">
    <property type="entry name" value="Glyco_trans_4-like_N"/>
</dbReference>
<keyword evidence="4" id="KW-0808">Transferase</keyword>
<evidence type="ECO:0000259" key="2">
    <source>
        <dbReference type="Pfam" id="PF00534"/>
    </source>
</evidence>
<feature type="transmembrane region" description="Helical" evidence="1">
    <location>
        <begin position="96"/>
        <end position="116"/>
    </location>
</feature>
<keyword evidence="1" id="KW-0812">Transmembrane</keyword>
<dbReference type="Pfam" id="PF13439">
    <property type="entry name" value="Glyco_transf_4"/>
    <property type="match status" value="1"/>
</dbReference>
<proteinExistence type="predicted"/>
<dbReference type="GO" id="GO:0016757">
    <property type="term" value="F:glycosyltransferase activity"/>
    <property type="evidence" value="ECO:0007669"/>
    <property type="project" value="InterPro"/>
</dbReference>
<organism evidence="4 5">
    <name type="scientific">Bradyrhizobium zhanjiangense</name>
    <dbReference type="NCBI Taxonomy" id="1325107"/>
    <lineage>
        <taxon>Bacteria</taxon>
        <taxon>Pseudomonadati</taxon>
        <taxon>Pseudomonadota</taxon>
        <taxon>Alphaproteobacteria</taxon>
        <taxon>Hyphomicrobiales</taxon>
        <taxon>Nitrobacteraceae</taxon>
        <taxon>Bradyrhizobium</taxon>
    </lineage>
</organism>
<keyword evidence="1" id="KW-1133">Transmembrane helix</keyword>
<sequence>MSQLPIIYVIGSLDVGGAERHLTQIIPRLDRARWKPVVCCLTARGKLADGLEAAGFEVIVCPAARRSGGASRIRSLVRLVETVFWLSRVMRRFRPAIAHFFLPGAYILGAPASILARVPVRIMSRRSLNNYQRNMRFSSAIEGGLHRYMTAILGNSNSVVRQLRDDENVRADRLGLIYNGIDFASYQKSSTVRQGVRASLKIDRGALVFIMVANLIPYKGHQDLLVAFSMARAHLPTGWRLLMVGRDDGIGTTLREQAANLNINDNVLFLGSRSDVPDLLCGADVSVLSSHEEGFSNAVLESMAAGLPVIATDVGGNPEANINGETGFIVPPRDPEAMSEAILLLSADEALRGSMGTRAADRAEKNFSLDACVSRYEDLYRSLLEGKLPGEIPSIRLSK</sequence>
<evidence type="ECO:0000259" key="3">
    <source>
        <dbReference type="Pfam" id="PF13439"/>
    </source>
</evidence>
<name>A0A4Q0QL99_9BRAD</name>
<comment type="caution">
    <text evidence="4">The sequence shown here is derived from an EMBL/GenBank/DDBJ whole genome shotgun (WGS) entry which is preliminary data.</text>
</comment>
<dbReference type="SUPFAM" id="SSF53756">
    <property type="entry name" value="UDP-Glycosyltransferase/glycogen phosphorylase"/>
    <property type="match status" value="1"/>
</dbReference>